<evidence type="ECO:0000313" key="3">
    <source>
        <dbReference type="EMBL" id="KAK7300862.1"/>
    </source>
</evidence>
<protein>
    <recommendedName>
        <fullName evidence="2">Plastocyanin-like domain-containing protein</fullName>
    </recommendedName>
</protein>
<dbReference type="GO" id="GO:0005507">
    <property type="term" value="F:copper ion binding"/>
    <property type="evidence" value="ECO:0007669"/>
    <property type="project" value="InterPro"/>
</dbReference>
<comment type="similarity">
    <text evidence="1">Belongs to the multicopper oxidase family.</text>
</comment>
<dbReference type="InterPro" id="IPR045087">
    <property type="entry name" value="Cu-oxidase_fam"/>
</dbReference>
<dbReference type="InterPro" id="IPR008972">
    <property type="entry name" value="Cupredoxin"/>
</dbReference>
<dbReference type="PANTHER" id="PTHR11709">
    <property type="entry name" value="MULTI-COPPER OXIDASE"/>
    <property type="match status" value="1"/>
</dbReference>
<gene>
    <name evidence="3" type="ORF">RJT34_11713</name>
</gene>
<sequence length="99" mass="11217">MFLLQCPGNFHRANATIRHYKWEVKYEFKSPNCYKKLVITINGQTPGPTIQPQEGTIVIVEVNNSLGTKNLAIHWHGIRQIGTPWFDGTEGITQCPILP</sequence>
<dbReference type="EMBL" id="JAYKXN010000003">
    <property type="protein sequence ID" value="KAK7300862.1"/>
    <property type="molecule type" value="Genomic_DNA"/>
</dbReference>
<evidence type="ECO:0000313" key="4">
    <source>
        <dbReference type="Proteomes" id="UP001359559"/>
    </source>
</evidence>
<evidence type="ECO:0000259" key="2">
    <source>
        <dbReference type="Pfam" id="PF07732"/>
    </source>
</evidence>
<proteinExistence type="inferred from homology"/>
<evidence type="ECO:0000256" key="1">
    <source>
        <dbReference type="ARBA" id="ARBA00010609"/>
    </source>
</evidence>
<organism evidence="3 4">
    <name type="scientific">Clitoria ternatea</name>
    <name type="common">Butterfly pea</name>
    <dbReference type="NCBI Taxonomy" id="43366"/>
    <lineage>
        <taxon>Eukaryota</taxon>
        <taxon>Viridiplantae</taxon>
        <taxon>Streptophyta</taxon>
        <taxon>Embryophyta</taxon>
        <taxon>Tracheophyta</taxon>
        <taxon>Spermatophyta</taxon>
        <taxon>Magnoliopsida</taxon>
        <taxon>eudicotyledons</taxon>
        <taxon>Gunneridae</taxon>
        <taxon>Pentapetalae</taxon>
        <taxon>rosids</taxon>
        <taxon>fabids</taxon>
        <taxon>Fabales</taxon>
        <taxon>Fabaceae</taxon>
        <taxon>Papilionoideae</taxon>
        <taxon>50 kb inversion clade</taxon>
        <taxon>NPAAA clade</taxon>
        <taxon>indigoferoid/millettioid clade</taxon>
        <taxon>Phaseoleae</taxon>
        <taxon>Clitoria</taxon>
    </lineage>
</organism>
<dbReference type="GO" id="GO:0016491">
    <property type="term" value="F:oxidoreductase activity"/>
    <property type="evidence" value="ECO:0007669"/>
    <property type="project" value="TreeGrafter"/>
</dbReference>
<reference evidence="3 4" key="1">
    <citation type="submission" date="2024-01" db="EMBL/GenBank/DDBJ databases">
        <title>The genomes of 5 underutilized Papilionoideae crops provide insights into root nodulation and disease resistance.</title>
        <authorList>
            <person name="Yuan L."/>
        </authorList>
    </citation>
    <scope>NUCLEOTIDE SEQUENCE [LARGE SCALE GENOMIC DNA]</scope>
    <source>
        <strain evidence="3">LY-2023</strain>
        <tissue evidence="3">Leaf</tissue>
    </source>
</reference>
<dbReference type="PANTHER" id="PTHR11709:SF218">
    <property type="entry name" value="L-ASCORBATE OXIDASE"/>
    <property type="match status" value="1"/>
</dbReference>
<keyword evidence="4" id="KW-1185">Reference proteome</keyword>
<dbReference type="InterPro" id="IPR011707">
    <property type="entry name" value="Cu-oxidase-like_N"/>
</dbReference>
<dbReference type="SUPFAM" id="SSF49503">
    <property type="entry name" value="Cupredoxins"/>
    <property type="match status" value="1"/>
</dbReference>
<feature type="domain" description="Plastocyanin-like" evidence="2">
    <location>
        <begin position="24"/>
        <end position="99"/>
    </location>
</feature>
<dbReference type="Pfam" id="PF07732">
    <property type="entry name" value="Cu-oxidase_3"/>
    <property type="match status" value="1"/>
</dbReference>
<accession>A0AAN9JN22</accession>
<name>A0AAN9JN22_CLITE</name>
<dbReference type="AlphaFoldDB" id="A0AAN9JN22"/>
<dbReference type="Gene3D" id="2.60.40.420">
    <property type="entry name" value="Cupredoxins - blue copper proteins"/>
    <property type="match status" value="1"/>
</dbReference>
<comment type="caution">
    <text evidence="3">The sequence shown here is derived from an EMBL/GenBank/DDBJ whole genome shotgun (WGS) entry which is preliminary data.</text>
</comment>
<dbReference type="Proteomes" id="UP001359559">
    <property type="component" value="Unassembled WGS sequence"/>
</dbReference>